<feature type="compositionally biased region" description="Polar residues" evidence="1">
    <location>
        <begin position="120"/>
        <end position="146"/>
    </location>
</feature>
<feature type="region of interest" description="Disordered" evidence="1">
    <location>
        <begin position="95"/>
        <end position="146"/>
    </location>
</feature>
<reference evidence="2 3" key="1">
    <citation type="submission" date="2024-01" db="EMBL/GenBank/DDBJ databases">
        <authorList>
            <person name="Allen C."/>
            <person name="Tagirdzhanova G."/>
        </authorList>
    </citation>
    <scope>NUCLEOTIDE SEQUENCE [LARGE SCALE GENOMIC DNA]</scope>
    <source>
        <strain evidence="2 3">CBS 119000</strain>
    </source>
</reference>
<evidence type="ECO:0000256" key="1">
    <source>
        <dbReference type="SAM" id="MobiDB-lite"/>
    </source>
</evidence>
<gene>
    <name evidence="2" type="ORF">SEPCBS119000_005957</name>
</gene>
<name>A0ABP0E0N4_9PEZI</name>
<sequence>MPPKTRSQDSNVVKEGVEESVLQELSVREALRDLAASIKLISATIDSFERRMTIFEGRLQVIEGHADNRNTIVSKFPDLDEPNTVNADSIAVPSRIDKSTVDTEDYSDSLETPPCDQPTAVATISNHTPGGASISTDLNSSDLVSQSDPSWEAETADAVVPRIVSSVKRPVCHRYYLRHAQKHESA</sequence>
<accession>A0ABP0E0N4</accession>
<comment type="caution">
    <text evidence="2">The sequence shown here is derived from an EMBL/GenBank/DDBJ whole genome shotgun (WGS) entry which is preliminary data.</text>
</comment>
<keyword evidence="3" id="KW-1185">Reference proteome</keyword>
<dbReference type="Proteomes" id="UP001642502">
    <property type="component" value="Unassembled WGS sequence"/>
</dbReference>
<evidence type="ECO:0000313" key="3">
    <source>
        <dbReference type="Proteomes" id="UP001642502"/>
    </source>
</evidence>
<dbReference type="EMBL" id="CAWUON010000128">
    <property type="protein sequence ID" value="CAK7274024.1"/>
    <property type="molecule type" value="Genomic_DNA"/>
</dbReference>
<organism evidence="2 3">
    <name type="scientific">Sporothrix epigloea</name>
    <dbReference type="NCBI Taxonomy" id="1892477"/>
    <lineage>
        <taxon>Eukaryota</taxon>
        <taxon>Fungi</taxon>
        <taxon>Dikarya</taxon>
        <taxon>Ascomycota</taxon>
        <taxon>Pezizomycotina</taxon>
        <taxon>Sordariomycetes</taxon>
        <taxon>Sordariomycetidae</taxon>
        <taxon>Ophiostomatales</taxon>
        <taxon>Ophiostomataceae</taxon>
        <taxon>Sporothrix</taxon>
    </lineage>
</organism>
<protein>
    <submittedName>
        <fullName evidence="2">Uncharacterized protein</fullName>
    </submittedName>
</protein>
<evidence type="ECO:0000313" key="2">
    <source>
        <dbReference type="EMBL" id="CAK7274024.1"/>
    </source>
</evidence>
<proteinExistence type="predicted"/>